<gene>
    <name evidence="6" type="ORF">LSALG_LOCUS8748</name>
</gene>
<dbReference type="InterPro" id="IPR011989">
    <property type="entry name" value="ARM-like"/>
</dbReference>
<evidence type="ECO:0000256" key="4">
    <source>
        <dbReference type="ARBA" id="ARBA00022737"/>
    </source>
</evidence>
<evidence type="ECO:0000313" key="6">
    <source>
        <dbReference type="EMBL" id="CAI9268318.1"/>
    </source>
</evidence>
<name>A0AA35VWD6_LACSI</name>
<dbReference type="AlphaFoldDB" id="A0AA35VWD6"/>
<evidence type="ECO:0000256" key="1">
    <source>
        <dbReference type="ARBA" id="ARBA00004496"/>
    </source>
</evidence>
<keyword evidence="4" id="KW-0677">Repeat</keyword>
<dbReference type="EMBL" id="OX465077">
    <property type="protein sequence ID" value="CAI9268318.1"/>
    <property type="molecule type" value="Genomic_DNA"/>
</dbReference>
<dbReference type="Proteomes" id="UP001177003">
    <property type="component" value="Chromosome 1"/>
</dbReference>
<sequence length="175" mass="19598">MNASEASNDVRLAVTRALYNALGFAQANFTNEMERDYIMRVVCEATCLGLVARTVGNDIVPLVMPSIEEKITKPDWRQREGATYAFGSILEVMATMVHEGSYFHEAQFDSKMKELRKCSRQEEAEGGLEQGALFGFESHFSWGIPLRRWRARDSSVGISAFCLPGFFQYHGTAPA</sequence>
<dbReference type="InterPro" id="IPR040122">
    <property type="entry name" value="Importin_beta"/>
</dbReference>
<dbReference type="Gene3D" id="1.25.10.10">
    <property type="entry name" value="Leucine-rich Repeat Variant"/>
    <property type="match status" value="2"/>
</dbReference>
<evidence type="ECO:0000256" key="5">
    <source>
        <dbReference type="ARBA" id="ARBA00022927"/>
    </source>
</evidence>
<keyword evidence="7" id="KW-1185">Reference proteome</keyword>
<proteinExistence type="predicted"/>
<protein>
    <submittedName>
        <fullName evidence="6">Uncharacterized protein</fullName>
    </submittedName>
</protein>
<evidence type="ECO:0000313" key="7">
    <source>
        <dbReference type="Proteomes" id="UP001177003"/>
    </source>
</evidence>
<accession>A0AA35VWD6</accession>
<evidence type="ECO:0000256" key="3">
    <source>
        <dbReference type="ARBA" id="ARBA00022490"/>
    </source>
</evidence>
<keyword evidence="3" id="KW-0963">Cytoplasm</keyword>
<evidence type="ECO:0000256" key="2">
    <source>
        <dbReference type="ARBA" id="ARBA00022448"/>
    </source>
</evidence>
<dbReference type="GO" id="GO:0005737">
    <property type="term" value="C:cytoplasm"/>
    <property type="evidence" value="ECO:0007669"/>
    <property type="project" value="UniProtKB-SubCell"/>
</dbReference>
<dbReference type="InterPro" id="IPR016024">
    <property type="entry name" value="ARM-type_fold"/>
</dbReference>
<organism evidence="6 7">
    <name type="scientific">Lactuca saligna</name>
    <name type="common">Willowleaf lettuce</name>
    <dbReference type="NCBI Taxonomy" id="75948"/>
    <lineage>
        <taxon>Eukaryota</taxon>
        <taxon>Viridiplantae</taxon>
        <taxon>Streptophyta</taxon>
        <taxon>Embryophyta</taxon>
        <taxon>Tracheophyta</taxon>
        <taxon>Spermatophyta</taxon>
        <taxon>Magnoliopsida</taxon>
        <taxon>eudicotyledons</taxon>
        <taxon>Gunneridae</taxon>
        <taxon>Pentapetalae</taxon>
        <taxon>asterids</taxon>
        <taxon>campanulids</taxon>
        <taxon>Asterales</taxon>
        <taxon>Asteraceae</taxon>
        <taxon>Cichorioideae</taxon>
        <taxon>Cichorieae</taxon>
        <taxon>Lactucinae</taxon>
        <taxon>Lactuca</taxon>
    </lineage>
</organism>
<keyword evidence="5" id="KW-0653">Protein transport</keyword>
<dbReference type="PANTHER" id="PTHR10527">
    <property type="entry name" value="IMPORTIN BETA"/>
    <property type="match status" value="1"/>
</dbReference>
<keyword evidence="2" id="KW-0813">Transport</keyword>
<dbReference type="SUPFAM" id="SSF48371">
    <property type="entry name" value="ARM repeat"/>
    <property type="match status" value="1"/>
</dbReference>
<dbReference type="GO" id="GO:0006606">
    <property type="term" value="P:protein import into nucleus"/>
    <property type="evidence" value="ECO:0007669"/>
    <property type="project" value="InterPro"/>
</dbReference>
<comment type="subcellular location">
    <subcellularLocation>
        <location evidence="1">Cytoplasm</location>
    </subcellularLocation>
</comment>
<reference evidence="6" key="1">
    <citation type="submission" date="2023-04" db="EMBL/GenBank/DDBJ databases">
        <authorList>
            <person name="Vijverberg K."/>
            <person name="Xiong W."/>
            <person name="Schranz E."/>
        </authorList>
    </citation>
    <scope>NUCLEOTIDE SEQUENCE</scope>
</reference>